<reference evidence="1 2" key="1">
    <citation type="submission" date="2021-06" db="EMBL/GenBank/DDBJ databases">
        <title>Caerostris extrusa draft genome.</title>
        <authorList>
            <person name="Kono N."/>
            <person name="Arakawa K."/>
        </authorList>
    </citation>
    <scope>NUCLEOTIDE SEQUENCE [LARGE SCALE GENOMIC DNA]</scope>
</reference>
<name>A0AAV4SZM4_CAEEX</name>
<gene>
    <name evidence="1" type="ORF">CEXT_363091</name>
</gene>
<comment type="caution">
    <text evidence="1">The sequence shown here is derived from an EMBL/GenBank/DDBJ whole genome shotgun (WGS) entry which is preliminary data.</text>
</comment>
<organism evidence="1 2">
    <name type="scientific">Caerostris extrusa</name>
    <name type="common">Bark spider</name>
    <name type="synonym">Caerostris bankana</name>
    <dbReference type="NCBI Taxonomy" id="172846"/>
    <lineage>
        <taxon>Eukaryota</taxon>
        <taxon>Metazoa</taxon>
        <taxon>Ecdysozoa</taxon>
        <taxon>Arthropoda</taxon>
        <taxon>Chelicerata</taxon>
        <taxon>Arachnida</taxon>
        <taxon>Araneae</taxon>
        <taxon>Araneomorphae</taxon>
        <taxon>Entelegynae</taxon>
        <taxon>Araneoidea</taxon>
        <taxon>Araneidae</taxon>
        <taxon>Caerostris</taxon>
    </lineage>
</organism>
<accession>A0AAV4SZM4</accession>
<dbReference type="AlphaFoldDB" id="A0AAV4SZM4"/>
<proteinExistence type="predicted"/>
<evidence type="ECO:0000313" key="2">
    <source>
        <dbReference type="Proteomes" id="UP001054945"/>
    </source>
</evidence>
<sequence>MEMPAFRKESWHLAFGSKYRIRNTDLMQYFPCPNALLRSFPQNMGWNSLLQDLRDVFEKFLWQQNLAEKSSDAFSPGEITAGPAQRRKILFNKRRFCSIRAILGMSVAQALNRPHFEPNGSSTAAISKTFSEEIILHFLNGRKQNQAFDGEVISSCVALQKPVPRHPYNLILQSDTHAAIQAIGPYETPFYKNILEC</sequence>
<dbReference type="EMBL" id="BPLR01010525">
    <property type="protein sequence ID" value="GIY39883.1"/>
    <property type="molecule type" value="Genomic_DNA"/>
</dbReference>
<dbReference type="Proteomes" id="UP001054945">
    <property type="component" value="Unassembled WGS sequence"/>
</dbReference>
<keyword evidence="2" id="KW-1185">Reference proteome</keyword>
<protein>
    <submittedName>
        <fullName evidence="1">Uncharacterized protein</fullName>
    </submittedName>
</protein>
<evidence type="ECO:0000313" key="1">
    <source>
        <dbReference type="EMBL" id="GIY39883.1"/>
    </source>
</evidence>